<keyword evidence="3" id="KW-1185">Reference proteome</keyword>
<dbReference type="Proteomes" id="UP000198284">
    <property type="component" value="Unassembled WGS sequence"/>
</dbReference>
<dbReference type="InterPro" id="IPR008964">
    <property type="entry name" value="Invasin/intimin_cell_adhesion"/>
</dbReference>
<dbReference type="EMBL" id="FZOT01000022">
    <property type="protein sequence ID" value="SNT28569.1"/>
    <property type="molecule type" value="Genomic_DNA"/>
</dbReference>
<dbReference type="RefSeq" id="WP_089401400.1">
    <property type="nucleotide sequence ID" value="NZ_FZOT01000022.1"/>
</dbReference>
<evidence type="ECO:0000313" key="3">
    <source>
        <dbReference type="Proteomes" id="UP000198284"/>
    </source>
</evidence>
<dbReference type="Pfam" id="PF02368">
    <property type="entry name" value="Big_2"/>
    <property type="match status" value="1"/>
</dbReference>
<dbReference type="SUPFAM" id="SSF49373">
    <property type="entry name" value="Invasin/intimin cell-adhesion fragments"/>
    <property type="match status" value="1"/>
</dbReference>
<name>A0A239LFZ8_9BURK</name>
<dbReference type="OrthoDB" id="4904832at2"/>
<evidence type="ECO:0000313" key="2">
    <source>
        <dbReference type="EMBL" id="SNT28569.1"/>
    </source>
</evidence>
<dbReference type="PROSITE" id="PS51257">
    <property type="entry name" value="PROKAR_LIPOPROTEIN"/>
    <property type="match status" value="1"/>
</dbReference>
<dbReference type="InterPro" id="IPR003343">
    <property type="entry name" value="Big_2"/>
</dbReference>
<organism evidence="2 3">
    <name type="scientific">Noviherbaspirillum humi</name>
    <dbReference type="NCBI Taxonomy" id="1688639"/>
    <lineage>
        <taxon>Bacteria</taxon>
        <taxon>Pseudomonadati</taxon>
        <taxon>Pseudomonadota</taxon>
        <taxon>Betaproteobacteria</taxon>
        <taxon>Burkholderiales</taxon>
        <taxon>Oxalobacteraceae</taxon>
        <taxon>Noviherbaspirillum</taxon>
    </lineage>
</organism>
<sequence>MKYAPFIAQWVIVAILAAWLAGCGSGGGGDENAATATTTENAATSNSLTISPRSILFADRGDSKQLQATFVRSDGTSTPTTAQWSSSKPDIVTVDASGKVTAVAAVGSAQIVAEANGVKSPPTTIVIATPVSGAVLIEDSQVAEGPFPVNPEAEYDIGYRGSVILKGNTAYPTGTVLIGTGEIPLAGKVVESKVENNQTQIIIETIPLMQLFRELDIDEGFRLADADAVIPREIADSYTITTDPDGDLVFTSKEAAANTPKLLSNTTISDTPAPPLEPNQFRLGDTGFVCTATAGISIDLLKAAFKMVPKFRNDVKVKGTTTALTRLDISIKGPIAIDGTLEFASGADLEATADCKMELASFPSVPLPGAFAQVAIGSKPVIGFEFKLSNSSGKDTFSVPFKYKQTLNSGMQCPPFAADFTTEPSLPSCQTYVKNGEPDITAGEIKIVLPSAPQARVEPRVFAYGGVILSLDNPWLKRAAQKIKGVLGGKLSLEFMTVRGGAGVNGSFATSSTQLADLSYASSYEVTSEFGVKLAAKLTVLRFLSLSSSVVNATVPKIVLFGSPKATAITADRATLQPDVPVTVTIALDTSTIAIPVYEIPVIKSVSLYRRDAPATPLATVQGEPRRTQYQMTFTPTSAGPIQDNLFAYVDTSVVNSNVVSLPLELGSAVPGTDSSPISGTDCRNLGYNGYEFGVEVLQNTPCRLPGLIGSPTAVPTGVAIQPNLGVGTITIVNGAFWFTPNPGVTTAGELCLVDFRVTNPADVNYSPLLDYSQYYRISIVPTPTANVTRSAP</sequence>
<evidence type="ECO:0000259" key="1">
    <source>
        <dbReference type="Pfam" id="PF02368"/>
    </source>
</evidence>
<protein>
    <submittedName>
        <fullName evidence="2">Ig-like domain (Group 2)</fullName>
    </submittedName>
</protein>
<gene>
    <name evidence="2" type="ORF">SAMN06265795_12214</name>
</gene>
<feature type="domain" description="BIG2" evidence="1">
    <location>
        <begin position="47"/>
        <end position="113"/>
    </location>
</feature>
<reference evidence="2 3" key="1">
    <citation type="submission" date="2017-06" db="EMBL/GenBank/DDBJ databases">
        <authorList>
            <person name="Kim H.J."/>
            <person name="Triplett B.A."/>
        </authorList>
    </citation>
    <scope>NUCLEOTIDE SEQUENCE [LARGE SCALE GENOMIC DNA]</scope>
    <source>
        <strain evidence="2 3">U15</strain>
    </source>
</reference>
<accession>A0A239LFZ8</accession>
<proteinExistence type="predicted"/>
<dbReference type="Gene3D" id="2.60.40.1080">
    <property type="match status" value="1"/>
</dbReference>
<dbReference type="AlphaFoldDB" id="A0A239LFZ8"/>